<dbReference type="EMBL" id="CP081869">
    <property type="protein sequence ID" value="QZN99609.1"/>
    <property type="molecule type" value="Genomic_DNA"/>
</dbReference>
<feature type="chain" id="PRO_5039239589" description="UrcA family protein" evidence="1">
    <location>
        <begin position="20"/>
        <end position="114"/>
    </location>
</feature>
<evidence type="ECO:0000313" key="3">
    <source>
        <dbReference type="Proteomes" id="UP000825701"/>
    </source>
</evidence>
<keyword evidence="1" id="KW-0732">Signal</keyword>
<proteinExistence type="predicted"/>
<protein>
    <recommendedName>
        <fullName evidence="4">UrcA family protein</fullName>
    </recommendedName>
</protein>
<name>A0A9E6R961_9HYPH</name>
<accession>A0A9E6R961</accession>
<reference evidence="2" key="1">
    <citation type="submission" date="2021-08" db="EMBL/GenBank/DDBJ databases">
        <authorList>
            <person name="Zhang H."/>
            <person name="Xu M."/>
            <person name="Yu Z."/>
            <person name="Yang L."/>
            <person name="Cai Y."/>
        </authorList>
    </citation>
    <scope>NUCLEOTIDE SEQUENCE</scope>
    <source>
        <strain evidence="2">CHL1</strain>
    </source>
</reference>
<organism evidence="2 3">
    <name type="scientific">Chenggangzhangella methanolivorans</name>
    <dbReference type="NCBI Taxonomy" id="1437009"/>
    <lineage>
        <taxon>Bacteria</taxon>
        <taxon>Pseudomonadati</taxon>
        <taxon>Pseudomonadota</taxon>
        <taxon>Alphaproteobacteria</taxon>
        <taxon>Hyphomicrobiales</taxon>
        <taxon>Methylopilaceae</taxon>
        <taxon>Chenggangzhangella</taxon>
    </lineage>
</organism>
<keyword evidence="3" id="KW-1185">Reference proteome</keyword>
<dbReference type="KEGG" id="cmet:K6K41_23400"/>
<dbReference type="AlphaFoldDB" id="A0A9E6R961"/>
<evidence type="ECO:0000313" key="2">
    <source>
        <dbReference type="EMBL" id="QZN99609.1"/>
    </source>
</evidence>
<evidence type="ECO:0000256" key="1">
    <source>
        <dbReference type="SAM" id="SignalP"/>
    </source>
</evidence>
<evidence type="ECO:0008006" key="4">
    <source>
        <dbReference type="Google" id="ProtNLM"/>
    </source>
</evidence>
<dbReference type="Proteomes" id="UP000825701">
    <property type="component" value="Chromosome"/>
</dbReference>
<feature type="signal peptide" evidence="1">
    <location>
        <begin position="1"/>
        <end position="19"/>
    </location>
</feature>
<dbReference type="RefSeq" id="WP_261402699.1">
    <property type="nucleotide sequence ID" value="NZ_CP081869.1"/>
</dbReference>
<gene>
    <name evidence="2" type="ORF">K6K41_23400</name>
</gene>
<sequence length="114" mass="12419">MKKTVLLAGALLASLQSHAVTAQSLPRYDVKAHCREVAAFGGAFSESTMDGCMQMEQSAYDQLKRTFPDLSASMRKHCDEVASFGGHGSYSTLQGCIQMEQSSARRNAGTEFKY</sequence>